<gene>
    <name evidence="1" type="ORF">Sspor_02900</name>
</gene>
<accession>A0ABQ3T2W7</accession>
<proteinExistence type="predicted"/>
<dbReference type="RefSeq" id="WP_202197315.1">
    <property type="nucleotide sequence ID" value="NZ_BAAATO010000090.1"/>
</dbReference>
<organism evidence="1 2">
    <name type="scientific">Streptomyces spororaveus</name>
    <dbReference type="NCBI Taxonomy" id="284039"/>
    <lineage>
        <taxon>Bacteria</taxon>
        <taxon>Bacillati</taxon>
        <taxon>Actinomycetota</taxon>
        <taxon>Actinomycetes</taxon>
        <taxon>Kitasatosporales</taxon>
        <taxon>Streptomycetaceae</taxon>
        <taxon>Streptomyces</taxon>
    </lineage>
</organism>
<sequence>MRFTIDTETDSYEDAIPTVRAAWTEEMLRAWVRSLHTVEELDVVWRVCAQPGPPGVRGQVIAEYISPELTGKPALTALGIVGRRMNTAARELWAWETPFVIDEVKRTRTVDRSVAAILLDALAEHPLWLRLRHHSNPPALGS</sequence>
<reference evidence="2" key="1">
    <citation type="submission" date="2023-07" db="EMBL/GenBank/DDBJ databases">
        <title>Whole genome shotgun sequence of Streptomyces spororaveus NBRC 15456.</title>
        <authorList>
            <person name="Komaki H."/>
            <person name="Tamura T."/>
        </authorList>
    </citation>
    <scope>NUCLEOTIDE SEQUENCE [LARGE SCALE GENOMIC DNA]</scope>
    <source>
        <strain evidence="2">NBRC 15456</strain>
    </source>
</reference>
<dbReference type="EMBL" id="BNED01000003">
    <property type="protein sequence ID" value="GHI74729.1"/>
    <property type="molecule type" value="Genomic_DNA"/>
</dbReference>
<evidence type="ECO:0000313" key="2">
    <source>
        <dbReference type="Proteomes" id="UP000608522"/>
    </source>
</evidence>
<comment type="caution">
    <text evidence="1">The sequence shown here is derived from an EMBL/GenBank/DDBJ whole genome shotgun (WGS) entry which is preliminary data.</text>
</comment>
<evidence type="ECO:0000313" key="1">
    <source>
        <dbReference type="EMBL" id="GHI74729.1"/>
    </source>
</evidence>
<dbReference type="Proteomes" id="UP000608522">
    <property type="component" value="Unassembled WGS sequence"/>
</dbReference>
<keyword evidence="2" id="KW-1185">Reference proteome</keyword>
<name>A0ABQ3T2W7_9ACTN</name>
<protein>
    <submittedName>
        <fullName evidence="1">Uncharacterized protein</fullName>
    </submittedName>
</protein>